<dbReference type="InterPro" id="IPR032465">
    <property type="entry name" value="ACMSD"/>
</dbReference>
<feature type="domain" description="Amidohydrolase-related" evidence="2">
    <location>
        <begin position="99"/>
        <end position="389"/>
    </location>
</feature>
<dbReference type="RefSeq" id="WP_071089934.1">
    <property type="nucleotide sequence ID" value="NZ_MBLM01000156.1"/>
</dbReference>
<sequence length="400" mass="45136">MPRTDVDFPVFDADNHMYETVDAFTKFLPKEHEGLIKYVQVNGRDKIAVRGVISEYIPNPTFNVVARPGAWEDYFKNGNPEGKSTRELMGKPIRSPEAFFAPEPRLKLMNELGIDRALMWPTLASLLEDRLREDPKATHVVVHALNQWMHEQWSFNYEGRIFATPVITLPIVSEAIKELEWVVERGAKIILIRPAPVPGYEGFRSFALPEFDPFWQKVVEADITVGLHSSDDGLTRYYNMWEGRPDGEHLPFASPTAFKDIMNKQHRGIFDTVTSLIGHGLLSRFPALRVLPVENGSGWVRPFVEAAGESYAKSPKLYDEDPIEVLKRNIWIHPFFEENPLGLIDIVGVDRVVFGSDFPHAEGMSDPVSYVDELVSLPKVDVAKVMGGNLAQALKLPATV</sequence>
<accession>A0A1S1Q7W4</accession>
<dbReference type="InterPro" id="IPR032466">
    <property type="entry name" value="Metal_Hydrolase"/>
</dbReference>
<dbReference type="InterPro" id="IPR006680">
    <property type="entry name" value="Amidohydro-rel"/>
</dbReference>
<dbReference type="PANTHER" id="PTHR21240">
    <property type="entry name" value="2-AMINO-3-CARBOXYLMUCONATE-6-SEMIALDEHYDE DECARBOXYLASE"/>
    <property type="match status" value="1"/>
</dbReference>
<dbReference type="GO" id="GO:0016787">
    <property type="term" value="F:hydrolase activity"/>
    <property type="evidence" value="ECO:0007669"/>
    <property type="project" value="UniProtKB-KW"/>
</dbReference>
<dbReference type="Gene3D" id="3.20.20.140">
    <property type="entry name" value="Metal-dependent hydrolases"/>
    <property type="match status" value="1"/>
</dbReference>
<dbReference type="GO" id="GO:0019748">
    <property type="term" value="P:secondary metabolic process"/>
    <property type="evidence" value="ECO:0007669"/>
    <property type="project" value="TreeGrafter"/>
</dbReference>
<dbReference type="SUPFAM" id="SSF51556">
    <property type="entry name" value="Metallo-dependent hydrolases"/>
    <property type="match status" value="1"/>
</dbReference>
<dbReference type="AlphaFoldDB" id="A0A1S1Q7W4"/>
<dbReference type="Proteomes" id="UP000179627">
    <property type="component" value="Unassembled WGS sequence"/>
</dbReference>
<reference evidence="4" key="1">
    <citation type="submission" date="2016-07" db="EMBL/GenBank/DDBJ databases">
        <title>Sequence Frankia sp. strain CcI1.17.</title>
        <authorList>
            <person name="Ghodhbane-Gtari F."/>
            <person name="Swanson E."/>
            <person name="Gueddou A."/>
            <person name="Morris K."/>
            <person name="Hezbri K."/>
            <person name="Ktari A."/>
            <person name="Nouioui I."/>
            <person name="Abebe-Akele F."/>
            <person name="Simpson S."/>
            <person name="Thomas K."/>
            <person name="Gtari M."/>
            <person name="Tisa L.S."/>
            <person name="Hurst S."/>
        </authorList>
    </citation>
    <scope>NUCLEOTIDE SEQUENCE [LARGE SCALE GENOMIC DNA]</scope>
    <source>
        <strain evidence="4">Cc1.17</strain>
    </source>
</reference>
<dbReference type="GO" id="GO:0016831">
    <property type="term" value="F:carboxy-lyase activity"/>
    <property type="evidence" value="ECO:0007669"/>
    <property type="project" value="InterPro"/>
</dbReference>
<dbReference type="OrthoDB" id="8673349at2"/>
<comment type="caution">
    <text evidence="3">The sequence shown here is derived from an EMBL/GenBank/DDBJ whole genome shotgun (WGS) entry which is preliminary data.</text>
</comment>
<keyword evidence="4" id="KW-1185">Reference proteome</keyword>
<dbReference type="GO" id="GO:0005737">
    <property type="term" value="C:cytoplasm"/>
    <property type="evidence" value="ECO:0007669"/>
    <property type="project" value="TreeGrafter"/>
</dbReference>
<dbReference type="PANTHER" id="PTHR21240:SF28">
    <property type="entry name" value="ISO-OROTATE DECARBOXYLASE (EUROFUNG)"/>
    <property type="match status" value="1"/>
</dbReference>
<dbReference type="Pfam" id="PF04909">
    <property type="entry name" value="Amidohydro_2"/>
    <property type="match status" value="1"/>
</dbReference>
<keyword evidence="3" id="KW-0378">Hydrolase</keyword>
<name>A0A1S1Q7W4_9ACTN</name>
<evidence type="ECO:0000259" key="2">
    <source>
        <dbReference type="Pfam" id="PF04909"/>
    </source>
</evidence>
<evidence type="ECO:0000313" key="3">
    <source>
        <dbReference type="EMBL" id="OHV30030.1"/>
    </source>
</evidence>
<organism evidence="3 4">
    <name type="scientific">Parafrankia colletiae</name>
    <dbReference type="NCBI Taxonomy" id="573497"/>
    <lineage>
        <taxon>Bacteria</taxon>
        <taxon>Bacillati</taxon>
        <taxon>Actinomycetota</taxon>
        <taxon>Actinomycetes</taxon>
        <taxon>Frankiales</taxon>
        <taxon>Frankiaceae</taxon>
        <taxon>Parafrankia</taxon>
    </lineage>
</organism>
<dbReference type="EMBL" id="MBLM01000156">
    <property type="protein sequence ID" value="OHV30030.1"/>
    <property type="molecule type" value="Genomic_DNA"/>
</dbReference>
<protein>
    <submittedName>
        <fullName evidence="3">Amidohydrolase</fullName>
    </submittedName>
</protein>
<evidence type="ECO:0000313" key="4">
    <source>
        <dbReference type="Proteomes" id="UP000179627"/>
    </source>
</evidence>
<evidence type="ECO:0000256" key="1">
    <source>
        <dbReference type="ARBA" id="ARBA00023239"/>
    </source>
</evidence>
<gene>
    <name evidence="3" type="ORF">CC117_28025</name>
</gene>
<proteinExistence type="predicted"/>
<keyword evidence="1" id="KW-0456">Lyase</keyword>